<dbReference type="InterPro" id="IPR027417">
    <property type="entry name" value="P-loop_NTPase"/>
</dbReference>
<dbReference type="SMART" id="SM00174">
    <property type="entry name" value="RHO"/>
    <property type="match status" value="1"/>
</dbReference>
<name>A0A0W0ZIX0_9GAMM</name>
<accession>A0A0W0ZIX0</accession>
<dbReference type="InterPro" id="IPR005225">
    <property type="entry name" value="Small_GTP-bd"/>
</dbReference>
<dbReference type="PRINTS" id="PR00449">
    <property type="entry name" value="RASTRNSFRMNG"/>
</dbReference>
<dbReference type="NCBIfam" id="TIGR00231">
    <property type="entry name" value="small_GTP"/>
    <property type="match status" value="1"/>
</dbReference>
<evidence type="ECO:0000313" key="3">
    <source>
        <dbReference type="Proteomes" id="UP000054926"/>
    </source>
</evidence>
<sequence length="214" mass="24396">MRTKLRLFDTEIELKEFRLQPPSLKVIFVGDGCGKSSLLKTLTSGKYPSNVKATIGTDFYHQLIELNDSKINLHIWDIPGVARYGNFCRVYFKETDIAIIGFDLTRKATFDSAIQWLEEINQHLDRNNLGKIILVGLKSDAAPDPELDVEELNHFVQDHNLCYMTASAKTGKNVEELFQQAVTLKMESLSLKEETSADDYQADVDALFYRVVHY</sequence>
<dbReference type="PATRIC" id="fig|947033.5.peg.2669"/>
<dbReference type="SUPFAM" id="SSF52540">
    <property type="entry name" value="P-loop containing nucleoside triphosphate hydrolases"/>
    <property type="match status" value="1"/>
</dbReference>
<dbReference type="RefSeq" id="WP_058511304.1">
    <property type="nucleotide sequence ID" value="NZ_DAIOMV010000005.1"/>
</dbReference>
<dbReference type="OrthoDB" id="5651305at2"/>
<dbReference type="CDD" id="cd00154">
    <property type="entry name" value="Rab"/>
    <property type="match status" value="1"/>
</dbReference>
<dbReference type="AlphaFoldDB" id="A0A0W0ZIX0"/>
<gene>
    <name evidence="2" type="ORF">Lste_2514</name>
</gene>
<dbReference type="FunFam" id="3.40.50.300:FF:001447">
    <property type="entry name" value="Ras-related protein Rab-1B"/>
    <property type="match status" value="1"/>
</dbReference>
<comment type="caution">
    <text evidence="2">The sequence shown here is derived from an EMBL/GenBank/DDBJ whole genome shotgun (WGS) entry which is preliminary data.</text>
</comment>
<dbReference type="InterPro" id="IPR001806">
    <property type="entry name" value="Small_GTPase"/>
</dbReference>
<evidence type="ECO:0000256" key="1">
    <source>
        <dbReference type="ARBA" id="ARBA00006270"/>
    </source>
</evidence>
<dbReference type="STRING" id="947033.Lste_2514"/>
<dbReference type="PROSITE" id="PS51419">
    <property type="entry name" value="RAB"/>
    <property type="match status" value="1"/>
</dbReference>
<dbReference type="GO" id="GO:0005525">
    <property type="term" value="F:GTP binding"/>
    <property type="evidence" value="ECO:0007669"/>
    <property type="project" value="InterPro"/>
</dbReference>
<proteinExistence type="inferred from homology"/>
<dbReference type="Proteomes" id="UP000054926">
    <property type="component" value="Unassembled WGS sequence"/>
</dbReference>
<protein>
    <submittedName>
        <fullName evidence="2">Ras family GTPase</fullName>
    </submittedName>
</protein>
<dbReference type="SMART" id="SM00173">
    <property type="entry name" value="RAS"/>
    <property type="match status" value="1"/>
</dbReference>
<dbReference type="Pfam" id="PF00071">
    <property type="entry name" value="Ras"/>
    <property type="match status" value="1"/>
</dbReference>
<reference evidence="2 3" key="1">
    <citation type="submission" date="2015-11" db="EMBL/GenBank/DDBJ databases">
        <title>Genomic analysis of 38 Legionella species identifies large and diverse effector repertoires.</title>
        <authorList>
            <person name="Burstein D."/>
            <person name="Amaro F."/>
            <person name="Zusman T."/>
            <person name="Lifshitz Z."/>
            <person name="Cohen O."/>
            <person name="Gilbert J.A."/>
            <person name="Pupko T."/>
            <person name="Shuman H.A."/>
            <person name="Segal G."/>
        </authorList>
    </citation>
    <scope>NUCLEOTIDE SEQUENCE [LARGE SCALE GENOMIC DNA]</scope>
    <source>
        <strain evidence="2 3">IMVS3376</strain>
    </source>
</reference>
<organism evidence="2 3">
    <name type="scientific">Legionella steelei</name>
    <dbReference type="NCBI Taxonomy" id="947033"/>
    <lineage>
        <taxon>Bacteria</taxon>
        <taxon>Pseudomonadati</taxon>
        <taxon>Pseudomonadota</taxon>
        <taxon>Gammaproteobacteria</taxon>
        <taxon>Legionellales</taxon>
        <taxon>Legionellaceae</taxon>
        <taxon>Legionella</taxon>
    </lineage>
</organism>
<keyword evidence="3" id="KW-1185">Reference proteome</keyword>
<dbReference type="PANTHER" id="PTHR47979">
    <property type="entry name" value="DRAB11-RELATED"/>
    <property type="match status" value="1"/>
</dbReference>
<dbReference type="SMART" id="SM00175">
    <property type="entry name" value="RAB"/>
    <property type="match status" value="1"/>
</dbReference>
<dbReference type="InterPro" id="IPR050209">
    <property type="entry name" value="Rab_GTPases_membrane_traffic"/>
</dbReference>
<dbReference type="GO" id="GO:0003924">
    <property type="term" value="F:GTPase activity"/>
    <property type="evidence" value="ECO:0007669"/>
    <property type="project" value="InterPro"/>
</dbReference>
<dbReference type="Gene3D" id="3.40.50.300">
    <property type="entry name" value="P-loop containing nucleotide triphosphate hydrolases"/>
    <property type="match status" value="1"/>
</dbReference>
<evidence type="ECO:0000313" key="2">
    <source>
        <dbReference type="EMBL" id="KTD69356.1"/>
    </source>
</evidence>
<dbReference type="EMBL" id="LNYY01000019">
    <property type="protein sequence ID" value="KTD69356.1"/>
    <property type="molecule type" value="Genomic_DNA"/>
</dbReference>
<comment type="similarity">
    <text evidence="1">Belongs to the small GTPase superfamily. Rab family.</text>
</comment>